<evidence type="ECO:0000313" key="7">
    <source>
        <dbReference type="Proteomes" id="UP000001421"/>
    </source>
</evidence>
<organism evidence="6 7">
    <name type="scientific">Bordetella parapertussis (strain 12822 / ATCC BAA-587 / NCTC 13253)</name>
    <dbReference type="NCBI Taxonomy" id="257311"/>
    <lineage>
        <taxon>Bacteria</taxon>
        <taxon>Pseudomonadati</taxon>
        <taxon>Pseudomonadota</taxon>
        <taxon>Betaproteobacteria</taxon>
        <taxon>Burkholderiales</taxon>
        <taxon>Alcaligenaceae</taxon>
        <taxon>Bordetella</taxon>
    </lineage>
</organism>
<keyword evidence="2" id="KW-0645">Protease</keyword>
<keyword evidence="3" id="KW-0378">Hydrolase</keyword>
<dbReference type="InterPro" id="IPR038765">
    <property type="entry name" value="Papain-like_cys_pep_sf"/>
</dbReference>
<dbReference type="SUPFAM" id="SSF54001">
    <property type="entry name" value="Cysteine proteinases"/>
    <property type="match status" value="1"/>
</dbReference>
<dbReference type="Proteomes" id="UP000001421">
    <property type="component" value="Chromosome"/>
</dbReference>
<dbReference type="PANTHER" id="PTHR47053:SF1">
    <property type="entry name" value="MUREIN DD-ENDOPEPTIDASE MEPH-RELATED"/>
    <property type="match status" value="1"/>
</dbReference>
<dbReference type="Gene3D" id="3.90.1720.10">
    <property type="entry name" value="endopeptidase domain like (from Nostoc punctiforme)"/>
    <property type="match status" value="1"/>
</dbReference>
<evidence type="ECO:0000256" key="3">
    <source>
        <dbReference type="ARBA" id="ARBA00022801"/>
    </source>
</evidence>
<dbReference type="GO" id="GO:0008234">
    <property type="term" value="F:cysteine-type peptidase activity"/>
    <property type="evidence" value="ECO:0007669"/>
    <property type="project" value="UniProtKB-KW"/>
</dbReference>
<evidence type="ECO:0000256" key="2">
    <source>
        <dbReference type="ARBA" id="ARBA00022670"/>
    </source>
</evidence>
<comment type="similarity">
    <text evidence="1">Belongs to the peptidase C40 family.</text>
</comment>
<reference evidence="6 7" key="1">
    <citation type="journal article" date="2003" name="Nat. Genet.">
        <title>Comparative analysis of the genome sequences of Bordetella pertussis, Bordetella parapertussis and Bordetella bronchiseptica.</title>
        <authorList>
            <person name="Parkhill J."/>
            <person name="Sebaihia M."/>
            <person name="Preston A."/>
            <person name="Murphy L.D."/>
            <person name="Thomson N.R."/>
            <person name="Harris D.E."/>
            <person name="Holden M.T.G."/>
            <person name="Churcher C.M."/>
            <person name="Bentley S.D."/>
            <person name="Mungall K.L."/>
            <person name="Cerdeno-Tarraga A.-M."/>
            <person name="Temple L."/>
            <person name="James K.D."/>
            <person name="Harris B."/>
            <person name="Quail M.A."/>
            <person name="Achtman M."/>
            <person name="Atkin R."/>
            <person name="Baker S."/>
            <person name="Basham D."/>
            <person name="Bason N."/>
            <person name="Cherevach I."/>
            <person name="Chillingworth T."/>
            <person name="Collins M."/>
            <person name="Cronin A."/>
            <person name="Davis P."/>
            <person name="Doggett J."/>
            <person name="Feltwell T."/>
            <person name="Goble A."/>
            <person name="Hamlin N."/>
            <person name="Hauser H."/>
            <person name="Holroyd S."/>
            <person name="Jagels K."/>
            <person name="Leather S."/>
            <person name="Moule S."/>
            <person name="Norberczak H."/>
            <person name="O'Neil S."/>
            <person name="Ormond D."/>
            <person name="Price C."/>
            <person name="Rabbinowitsch E."/>
            <person name="Rutter S."/>
            <person name="Sanders M."/>
            <person name="Saunders D."/>
            <person name="Seeger K."/>
            <person name="Sharp S."/>
            <person name="Simmonds M."/>
            <person name="Skelton J."/>
            <person name="Squares R."/>
            <person name="Squares S."/>
            <person name="Stevens K."/>
            <person name="Unwin L."/>
            <person name="Whitehead S."/>
            <person name="Barrell B.G."/>
            <person name="Maskell D.J."/>
        </authorList>
    </citation>
    <scope>NUCLEOTIDE SEQUENCE [LARGE SCALE GENOMIC DNA]</scope>
    <source>
        <strain evidence="6 7">12822 / ATCC BAA-587 / NCTC 13253</strain>
    </source>
</reference>
<dbReference type="PROSITE" id="PS51935">
    <property type="entry name" value="NLPC_P60"/>
    <property type="match status" value="1"/>
</dbReference>
<sequence>MSSHAVHCLSRSAVMTPPTRKARLLSLSLPAFLTAPLLALGLSLSPDTAQAALSPKARPSLQGLRLAGEPTVPTLRDRVVQAGLDAIGTPYSWGGDDPADGFDCSGLVLFVYRHTAGLELPRTARAQRGAGHTVARKNLRPGDLVFFATRGRGVTSHVGIYIGQDQFVHAPTRGSKVRVDSMDNRYWNKRFVGARRYLDTPAAGGTLLAASEN</sequence>
<dbReference type="GO" id="GO:0006508">
    <property type="term" value="P:proteolysis"/>
    <property type="evidence" value="ECO:0007669"/>
    <property type="project" value="UniProtKB-KW"/>
</dbReference>
<evidence type="ECO:0000256" key="4">
    <source>
        <dbReference type="ARBA" id="ARBA00022807"/>
    </source>
</evidence>
<dbReference type="InterPro" id="IPR000064">
    <property type="entry name" value="NLP_P60_dom"/>
</dbReference>
<dbReference type="MEROPS" id="C40.006"/>
<dbReference type="KEGG" id="bpa:BPP3001"/>
<dbReference type="PANTHER" id="PTHR47053">
    <property type="entry name" value="MUREIN DD-ENDOPEPTIDASE MEPH-RELATED"/>
    <property type="match status" value="1"/>
</dbReference>
<protein>
    <submittedName>
        <fullName evidence="6">Exported protein</fullName>
    </submittedName>
</protein>
<accession>Q7W6B6</accession>
<dbReference type="AlphaFoldDB" id="Q7W6B6"/>
<keyword evidence="4" id="KW-0788">Thiol protease</keyword>
<name>Q7W6B6_BORPA</name>
<proteinExistence type="inferred from homology"/>
<dbReference type="Pfam" id="PF00877">
    <property type="entry name" value="NLPC_P60"/>
    <property type="match status" value="1"/>
</dbReference>
<dbReference type="InterPro" id="IPR051202">
    <property type="entry name" value="Peptidase_C40"/>
</dbReference>
<dbReference type="EMBL" id="BX640432">
    <property type="protein sequence ID" value="CAE38291.1"/>
    <property type="molecule type" value="Genomic_DNA"/>
</dbReference>
<evidence type="ECO:0000313" key="6">
    <source>
        <dbReference type="EMBL" id="CAE38291.1"/>
    </source>
</evidence>
<evidence type="ECO:0000256" key="1">
    <source>
        <dbReference type="ARBA" id="ARBA00007074"/>
    </source>
</evidence>
<evidence type="ECO:0000259" key="5">
    <source>
        <dbReference type="PROSITE" id="PS51935"/>
    </source>
</evidence>
<feature type="domain" description="NlpC/P60" evidence="5">
    <location>
        <begin position="73"/>
        <end position="198"/>
    </location>
</feature>
<gene>
    <name evidence="6" type="ordered locus">BPP3001</name>
</gene>
<dbReference type="HOGENOM" id="CLU_016043_7_0_4"/>